<gene>
    <name evidence="2" type="ORF">SAMN05421841_3198</name>
</gene>
<dbReference type="GO" id="GO:0016747">
    <property type="term" value="F:acyltransferase activity, transferring groups other than amino-acyl groups"/>
    <property type="evidence" value="ECO:0007669"/>
    <property type="project" value="InterPro"/>
</dbReference>
<name>A0A1I0RT18_9FLAO</name>
<dbReference type="RefSeq" id="WP_228404872.1">
    <property type="nucleotide sequence ID" value="NZ_FOIU01000002.1"/>
</dbReference>
<dbReference type="AlphaFoldDB" id="A0A1I0RT18"/>
<dbReference type="EMBL" id="FOIU01000002">
    <property type="protein sequence ID" value="SEW44514.1"/>
    <property type="molecule type" value="Genomic_DNA"/>
</dbReference>
<dbReference type="SUPFAM" id="SSF55729">
    <property type="entry name" value="Acyl-CoA N-acyltransferases (Nat)"/>
    <property type="match status" value="1"/>
</dbReference>
<keyword evidence="2" id="KW-0808">Transferase</keyword>
<protein>
    <submittedName>
        <fullName evidence="2">L-amino acid N-acyltransferase YncA</fullName>
    </submittedName>
</protein>
<dbReference type="Gene3D" id="3.40.630.30">
    <property type="match status" value="1"/>
</dbReference>
<evidence type="ECO:0000259" key="1">
    <source>
        <dbReference type="PROSITE" id="PS51186"/>
    </source>
</evidence>
<proteinExistence type="predicted"/>
<sequence length="183" mass="20568">MSSIIVRQAEPKDYPAIIDLQNANTPDQLTEEERKQGFVVSSMTEQTLDGINKNLGVLVAVENDELAGFVCLATTNPAPVHPVVKAMYESFPNQIFNDKKLTDYRVFIYGPVLINSRWRGKGILKKLFTAVKDFTEKEYDLGTAFINDKNPHSLAVHIEGLGMTALKPFNYKEETFQLVVFPV</sequence>
<reference evidence="3" key="1">
    <citation type="submission" date="2016-10" db="EMBL/GenBank/DDBJ databases">
        <authorList>
            <person name="Varghese N."/>
            <person name="Submissions S."/>
        </authorList>
    </citation>
    <scope>NUCLEOTIDE SEQUENCE [LARGE SCALE GENOMIC DNA]</scope>
    <source>
        <strain evidence="3">DSM 17724</strain>
    </source>
</reference>
<feature type="domain" description="N-acetyltransferase" evidence="1">
    <location>
        <begin position="4"/>
        <end position="183"/>
    </location>
</feature>
<dbReference type="Proteomes" id="UP000199469">
    <property type="component" value="Unassembled WGS sequence"/>
</dbReference>
<dbReference type="InterPro" id="IPR016181">
    <property type="entry name" value="Acyl_CoA_acyltransferase"/>
</dbReference>
<dbReference type="PROSITE" id="PS51186">
    <property type="entry name" value="GNAT"/>
    <property type="match status" value="1"/>
</dbReference>
<dbReference type="InterPro" id="IPR000182">
    <property type="entry name" value="GNAT_dom"/>
</dbReference>
<keyword evidence="3" id="KW-1185">Reference proteome</keyword>
<evidence type="ECO:0000313" key="2">
    <source>
        <dbReference type="EMBL" id="SEW44514.1"/>
    </source>
</evidence>
<evidence type="ECO:0000313" key="3">
    <source>
        <dbReference type="Proteomes" id="UP000199469"/>
    </source>
</evidence>
<organism evidence="2 3">
    <name type="scientific">Chryseobacterium wanjuense</name>
    <dbReference type="NCBI Taxonomy" id="356305"/>
    <lineage>
        <taxon>Bacteria</taxon>
        <taxon>Pseudomonadati</taxon>
        <taxon>Bacteroidota</taxon>
        <taxon>Flavobacteriia</taxon>
        <taxon>Flavobacteriales</taxon>
        <taxon>Weeksellaceae</taxon>
        <taxon>Chryseobacterium group</taxon>
        <taxon>Chryseobacterium</taxon>
    </lineage>
</organism>
<accession>A0A1I0RT18</accession>
<keyword evidence="2" id="KW-0012">Acyltransferase</keyword>
<dbReference type="Pfam" id="PF00583">
    <property type="entry name" value="Acetyltransf_1"/>
    <property type="match status" value="1"/>
</dbReference>